<dbReference type="PROSITE" id="PS50811">
    <property type="entry name" value="WRKY"/>
    <property type="match status" value="1"/>
</dbReference>
<organism evidence="8 9">
    <name type="scientific">Chenopodium quinoa</name>
    <name type="common">Quinoa</name>
    <dbReference type="NCBI Taxonomy" id="63459"/>
    <lineage>
        <taxon>Eukaryota</taxon>
        <taxon>Viridiplantae</taxon>
        <taxon>Streptophyta</taxon>
        <taxon>Embryophyta</taxon>
        <taxon>Tracheophyta</taxon>
        <taxon>Spermatophyta</taxon>
        <taxon>Magnoliopsida</taxon>
        <taxon>eudicotyledons</taxon>
        <taxon>Gunneridae</taxon>
        <taxon>Pentapetalae</taxon>
        <taxon>Caryophyllales</taxon>
        <taxon>Chenopodiaceae</taxon>
        <taxon>Chenopodioideae</taxon>
        <taxon>Atripliceae</taxon>
        <taxon>Chenopodium</taxon>
    </lineage>
</organism>
<dbReference type="PANTHER" id="PTHR32096">
    <property type="entry name" value="WRKY TRANSCRIPTION FACTOR 30-RELATED-RELATED"/>
    <property type="match status" value="1"/>
</dbReference>
<comment type="subcellular location">
    <subcellularLocation>
        <location evidence="1">Nucleus</location>
    </subcellularLocation>
</comment>
<evidence type="ECO:0000313" key="8">
    <source>
        <dbReference type="EnsemblPlants" id="AUR62011795-RA:cds"/>
    </source>
</evidence>
<dbReference type="InterPro" id="IPR003657">
    <property type="entry name" value="WRKY_dom"/>
</dbReference>
<reference evidence="8" key="2">
    <citation type="submission" date="2021-03" db="UniProtKB">
        <authorList>
            <consortium name="EnsemblPlants"/>
        </authorList>
    </citation>
    <scope>IDENTIFICATION</scope>
</reference>
<feature type="region of interest" description="Disordered" evidence="6">
    <location>
        <begin position="105"/>
        <end position="170"/>
    </location>
</feature>
<feature type="domain" description="WRKY" evidence="7">
    <location>
        <begin position="56"/>
        <end position="116"/>
    </location>
</feature>
<keyword evidence="2" id="KW-0805">Transcription regulation</keyword>
<dbReference type="Pfam" id="PF03106">
    <property type="entry name" value="WRKY"/>
    <property type="match status" value="1"/>
</dbReference>
<dbReference type="GO" id="GO:0000976">
    <property type="term" value="F:transcription cis-regulatory region binding"/>
    <property type="evidence" value="ECO:0007669"/>
    <property type="project" value="TreeGrafter"/>
</dbReference>
<dbReference type="FunFam" id="2.20.25.80:FF:000004">
    <property type="entry name" value="WRKY transcription factor 65"/>
    <property type="match status" value="1"/>
</dbReference>
<dbReference type="AlphaFoldDB" id="A0A803LF39"/>
<feature type="compositionally biased region" description="Polar residues" evidence="6">
    <location>
        <begin position="106"/>
        <end position="121"/>
    </location>
</feature>
<protein>
    <recommendedName>
        <fullName evidence="7">WRKY domain-containing protein</fullName>
    </recommendedName>
</protein>
<dbReference type="InterPro" id="IPR036576">
    <property type="entry name" value="WRKY_dom_sf"/>
</dbReference>
<evidence type="ECO:0000259" key="7">
    <source>
        <dbReference type="PROSITE" id="PS50811"/>
    </source>
</evidence>
<feature type="region of interest" description="Disordered" evidence="6">
    <location>
        <begin position="1"/>
        <end position="77"/>
    </location>
</feature>
<dbReference type="OMA" id="NVENNPC"/>
<dbReference type="Gramene" id="AUR62011795-RA">
    <property type="protein sequence ID" value="AUR62011795-RA:cds"/>
    <property type="gene ID" value="AUR62011795"/>
</dbReference>
<sequence length="211" mass="23925">MDGSSTSTSLKPCKSSMSENQASKKRKLEDDEKIVVKVKIEAKKGDQQQKNNGPPSDSWSWRKYGQKPIKGSPYPRGYYRCSTMKGCLAKKQVERSKEDASILVITYTSAHNHPSPDYQNTPKKKAQDKTQAHVIEPHSSPKNEQPSNRKDNVENNPCDEGHQGNFHHMQSPTYSLIETKKMVKQDEEEPYVVGIGLVQVVQVKVEEMDRH</sequence>
<dbReference type="PANTHER" id="PTHR32096:SF18">
    <property type="entry name" value="DISEASE RESISTANCE PROTEIN RRS1B-RELATED"/>
    <property type="match status" value="1"/>
</dbReference>
<evidence type="ECO:0000313" key="9">
    <source>
        <dbReference type="Proteomes" id="UP000596660"/>
    </source>
</evidence>
<reference evidence="8" key="1">
    <citation type="journal article" date="2017" name="Nature">
        <title>The genome of Chenopodium quinoa.</title>
        <authorList>
            <person name="Jarvis D.E."/>
            <person name="Ho Y.S."/>
            <person name="Lightfoot D.J."/>
            <person name="Schmoeckel S.M."/>
            <person name="Li B."/>
            <person name="Borm T.J.A."/>
            <person name="Ohyanagi H."/>
            <person name="Mineta K."/>
            <person name="Michell C.T."/>
            <person name="Saber N."/>
            <person name="Kharbatia N.M."/>
            <person name="Rupper R.R."/>
            <person name="Sharp A.R."/>
            <person name="Dally N."/>
            <person name="Boughton B.A."/>
            <person name="Woo Y.H."/>
            <person name="Gao G."/>
            <person name="Schijlen E.G.W.M."/>
            <person name="Guo X."/>
            <person name="Momin A.A."/>
            <person name="Negrao S."/>
            <person name="Al-Babili S."/>
            <person name="Gehring C."/>
            <person name="Roessner U."/>
            <person name="Jung C."/>
            <person name="Murphy K."/>
            <person name="Arold S.T."/>
            <person name="Gojobori T."/>
            <person name="van der Linden C.G."/>
            <person name="van Loo E.N."/>
            <person name="Jellen E.N."/>
            <person name="Maughan P.J."/>
            <person name="Tester M."/>
        </authorList>
    </citation>
    <scope>NUCLEOTIDE SEQUENCE [LARGE SCALE GENOMIC DNA]</scope>
    <source>
        <strain evidence="8">cv. PI 614886</strain>
    </source>
</reference>
<name>A0A803LF39_CHEQI</name>
<keyword evidence="5" id="KW-0539">Nucleus</keyword>
<keyword evidence="9" id="KW-1185">Reference proteome</keyword>
<dbReference type="Proteomes" id="UP000596660">
    <property type="component" value="Unplaced"/>
</dbReference>
<dbReference type="EnsemblPlants" id="AUR62011795-RA">
    <property type="protein sequence ID" value="AUR62011795-RA:cds"/>
    <property type="gene ID" value="AUR62011795"/>
</dbReference>
<evidence type="ECO:0000256" key="6">
    <source>
        <dbReference type="SAM" id="MobiDB-lite"/>
    </source>
</evidence>
<dbReference type="SMART" id="SM00774">
    <property type="entry name" value="WRKY"/>
    <property type="match status" value="1"/>
</dbReference>
<feature type="compositionally biased region" description="Basic and acidic residues" evidence="6">
    <location>
        <begin position="27"/>
        <end position="47"/>
    </location>
</feature>
<dbReference type="GO" id="GO:0003700">
    <property type="term" value="F:DNA-binding transcription factor activity"/>
    <property type="evidence" value="ECO:0007669"/>
    <property type="project" value="InterPro"/>
</dbReference>
<keyword evidence="4" id="KW-0804">Transcription</keyword>
<feature type="compositionally biased region" description="Basic and acidic residues" evidence="6">
    <location>
        <begin position="125"/>
        <end position="153"/>
    </location>
</feature>
<dbReference type="Gene3D" id="2.20.25.80">
    <property type="entry name" value="WRKY domain"/>
    <property type="match status" value="1"/>
</dbReference>
<feature type="compositionally biased region" description="Polar residues" evidence="6">
    <location>
        <begin position="1"/>
        <end position="21"/>
    </location>
</feature>
<dbReference type="SUPFAM" id="SSF118290">
    <property type="entry name" value="WRKY DNA-binding domain"/>
    <property type="match status" value="1"/>
</dbReference>
<evidence type="ECO:0000256" key="2">
    <source>
        <dbReference type="ARBA" id="ARBA00023015"/>
    </source>
</evidence>
<evidence type="ECO:0000256" key="4">
    <source>
        <dbReference type="ARBA" id="ARBA00023163"/>
    </source>
</evidence>
<accession>A0A803LF39</accession>
<evidence type="ECO:0000256" key="5">
    <source>
        <dbReference type="ARBA" id="ARBA00023242"/>
    </source>
</evidence>
<evidence type="ECO:0000256" key="3">
    <source>
        <dbReference type="ARBA" id="ARBA00023125"/>
    </source>
</evidence>
<keyword evidence="3" id="KW-0238">DNA-binding</keyword>
<evidence type="ECO:0000256" key="1">
    <source>
        <dbReference type="ARBA" id="ARBA00004123"/>
    </source>
</evidence>
<feature type="compositionally biased region" description="Polar residues" evidence="6">
    <location>
        <begin position="48"/>
        <end position="59"/>
    </location>
</feature>
<dbReference type="InterPro" id="IPR044810">
    <property type="entry name" value="WRKY_plant"/>
</dbReference>
<dbReference type="GO" id="GO:0005634">
    <property type="term" value="C:nucleus"/>
    <property type="evidence" value="ECO:0007669"/>
    <property type="project" value="UniProtKB-SubCell"/>
</dbReference>
<proteinExistence type="predicted"/>